<evidence type="ECO:0000313" key="1">
    <source>
        <dbReference type="EMBL" id="JAD58781.1"/>
    </source>
</evidence>
<accession>A0A0A9B5Z1</accession>
<dbReference type="AlphaFoldDB" id="A0A0A9B5Z1"/>
<dbReference type="EMBL" id="GBRH01239114">
    <property type="protein sequence ID" value="JAD58781.1"/>
    <property type="molecule type" value="Transcribed_RNA"/>
</dbReference>
<protein>
    <submittedName>
        <fullName evidence="1">Uncharacterized protein</fullName>
    </submittedName>
</protein>
<name>A0A0A9B5Z1_ARUDO</name>
<reference evidence="1" key="1">
    <citation type="submission" date="2014-09" db="EMBL/GenBank/DDBJ databases">
        <authorList>
            <person name="Magalhaes I.L.F."/>
            <person name="Oliveira U."/>
            <person name="Santos F.R."/>
            <person name="Vidigal T.H.D.A."/>
            <person name="Brescovit A.D."/>
            <person name="Santos A.J."/>
        </authorList>
    </citation>
    <scope>NUCLEOTIDE SEQUENCE</scope>
    <source>
        <tissue evidence="1">Shoot tissue taken approximately 20 cm above the soil surface</tissue>
    </source>
</reference>
<sequence>MGRVKLATRQTGEVATALKIQRETQFYTR</sequence>
<proteinExistence type="predicted"/>
<reference evidence="1" key="2">
    <citation type="journal article" date="2015" name="Data Brief">
        <title>Shoot transcriptome of the giant reed, Arundo donax.</title>
        <authorList>
            <person name="Barrero R.A."/>
            <person name="Guerrero F.D."/>
            <person name="Moolhuijzen P."/>
            <person name="Goolsby J.A."/>
            <person name="Tidwell J."/>
            <person name="Bellgard S.E."/>
            <person name="Bellgard M.I."/>
        </authorList>
    </citation>
    <scope>NUCLEOTIDE SEQUENCE</scope>
    <source>
        <tissue evidence="1">Shoot tissue taken approximately 20 cm above the soil surface</tissue>
    </source>
</reference>
<organism evidence="1">
    <name type="scientific">Arundo donax</name>
    <name type="common">Giant reed</name>
    <name type="synonym">Donax arundinaceus</name>
    <dbReference type="NCBI Taxonomy" id="35708"/>
    <lineage>
        <taxon>Eukaryota</taxon>
        <taxon>Viridiplantae</taxon>
        <taxon>Streptophyta</taxon>
        <taxon>Embryophyta</taxon>
        <taxon>Tracheophyta</taxon>
        <taxon>Spermatophyta</taxon>
        <taxon>Magnoliopsida</taxon>
        <taxon>Liliopsida</taxon>
        <taxon>Poales</taxon>
        <taxon>Poaceae</taxon>
        <taxon>PACMAD clade</taxon>
        <taxon>Arundinoideae</taxon>
        <taxon>Arundineae</taxon>
        <taxon>Arundo</taxon>
    </lineage>
</organism>